<feature type="transmembrane region" description="Helical" evidence="6">
    <location>
        <begin position="30"/>
        <end position="55"/>
    </location>
</feature>
<dbReference type="PANTHER" id="PTHR30086:SF6">
    <property type="entry name" value="AMINO ACID EFFLUX PROTEIN YCGF-RELATED"/>
    <property type="match status" value="1"/>
</dbReference>
<feature type="transmembrane region" description="Helical" evidence="6">
    <location>
        <begin position="175"/>
        <end position="196"/>
    </location>
</feature>
<gene>
    <name evidence="7" type="ORF">GMB86_12920</name>
</gene>
<dbReference type="EMBL" id="WNHB01000022">
    <property type="protein sequence ID" value="MTT32909.1"/>
    <property type="molecule type" value="Genomic_DNA"/>
</dbReference>
<evidence type="ECO:0000313" key="7">
    <source>
        <dbReference type="EMBL" id="MTT32909.1"/>
    </source>
</evidence>
<name>A0A6N8CRN5_9BACI</name>
<protein>
    <submittedName>
        <fullName evidence="7">Amino acid transporter</fullName>
    </submittedName>
</protein>
<proteinExistence type="predicted"/>
<dbReference type="GO" id="GO:0015171">
    <property type="term" value="F:amino acid transmembrane transporter activity"/>
    <property type="evidence" value="ECO:0007669"/>
    <property type="project" value="TreeGrafter"/>
</dbReference>
<keyword evidence="3 6" id="KW-0812">Transmembrane</keyword>
<evidence type="ECO:0000256" key="2">
    <source>
        <dbReference type="ARBA" id="ARBA00022475"/>
    </source>
</evidence>
<keyword evidence="5 6" id="KW-0472">Membrane</keyword>
<feature type="transmembrane region" description="Helical" evidence="6">
    <location>
        <begin position="106"/>
        <end position="130"/>
    </location>
</feature>
<keyword evidence="4 6" id="KW-1133">Transmembrane helix</keyword>
<feature type="transmembrane region" description="Helical" evidence="6">
    <location>
        <begin position="67"/>
        <end position="86"/>
    </location>
</feature>
<comment type="caution">
    <text evidence="7">The sequence shown here is derived from an EMBL/GenBank/DDBJ whole genome shotgun (WGS) entry which is preliminary data.</text>
</comment>
<evidence type="ECO:0000256" key="1">
    <source>
        <dbReference type="ARBA" id="ARBA00004651"/>
    </source>
</evidence>
<dbReference type="Proteomes" id="UP000440978">
    <property type="component" value="Unassembled WGS sequence"/>
</dbReference>
<evidence type="ECO:0000256" key="5">
    <source>
        <dbReference type="ARBA" id="ARBA00023136"/>
    </source>
</evidence>
<dbReference type="PANTHER" id="PTHR30086">
    <property type="entry name" value="ARGININE EXPORTER PROTEIN ARGO"/>
    <property type="match status" value="1"/>
</dbReference>
<reference evidence="7 8" key="1">
    <citation type="submission" date="2019-11" db="EMBL/GenBank/DDBJ databases">
        <title>Terrilactibacillus tamarindus sp. nov. BCM23-1 isolated from bark of Tamarindus indica.</title>
        <authorList>
            <person name="Kingkaew E."/>
            <person name="Tanasupawat S."/>
        </authorList>
    </citation>
    <scope>NUCLEOTIDE SEQUENCE [LARGE SCALE GENOMIC DNA]</scope>
    <source>
        <strain evidence="7 8">BCM23-1</strain>
    </source>
</reference>
<keyword evidence="2" id="KW-1003">Cell membrane</keyword>
<keyword evidence="8" id="KW-1185">Reference proteome</keyword>
<dbReference type="OrthoDB" id="7874789at2"/>
<sequence length="204" mass="22495">MISFVFLGLSLAAPMGPVNSAEIDKGIKNGFFHAWLVGIGAMIADAFFMLLVYLGLLQFLNIPPVQVFLWLFGSFVLIYTGFEGLLNLNKLTLMDYRKKDSLFSCLLSGFLLSISSPLSILFWLGIYGSILAKTTESSPNQILIYSTMIFLGLALWDLFIAVLTSGLRPLLNTRILKMISLLSCLSLIAFGVYFGIEGVQTLLN</sequence>
<evidence type="ECO:0000256" key="4">
    <source>
        <dbReference type="ARBA" id="ARBA00022989"/>
    </source>
</evidence>
<accession>A0A6N8CRN5</accession>
<evidence type="ECO:0000256" key="3">
    <source>
        <dbReference type="ARBA" id="ARBA00022692"/>
    </source>
</evidence>
<comment type="subcellular location">
    <subcellularLocation>
        <location evidence="1">Cell membrane</location>
        <topology evidence="1">Multi-pass membrane protein</topology>
    </subcellularLocation>
</comment>
<organism evidence="7 8">
    <name type="scientific">Terrilactibacillus tamarindi</name>
    <dbReference type="NCBI Taxonomy" id="2599694"/>
    <lineage>
        <taxon>Bacteria</taxon>
        <taxon>Bacillati</taxon>
        <taxon>Bacillota</taxon>
        <taxon>Bacilli</taxon>
        <taxon>Bacillales</taxon>
        <taxon>Bacillaceae</taxon>
        <taxon>Terrilactibacillus</taxon>
    </lineage>
</organism>
<evidence type="ECO:0000313" key="8">
    <source>
        <dbReference type="Proteomes" id="UP000440978"/>
    </source>
</evidence>
<evidence type="ECO:0000256" key="6">
    <source>
        <dbReference type="SAM" id="Phobius"/>
    </source>
</evidence>
<dbReference type="Pfam" id="PF01810">
    <property type="entry name" value="LysE"/>
    <property type="match status" value="1"/>
</dbReference>
<dbReference type="GO" id="GO:0005886">
    <property type="term" value="C:plasma membrane"/>
    <property type="evidence" value="ECO:0007669"/>
    <property type="project" value="UniProtKB-SubCell"/>
</dbReference>
<dbReference type="InterPro" id="IPR001123">
    <property type="entry name" value="LeuE-type"/>
</dbReference>
<feature type="transmembrane region" description="Helical" evidence="6">
    <location>
        <begin position="142"/>
        <end position="163"/>
    </location>
</feature>
<dbReference type="AlphaFoldDB" id="A0A6N8CRN5"/>